<dbReference type="SUPFAM" id="SSF51197">
    <property type="entry name" value="Clavaminate synthase-like"/>
    <property type="match status" value="1"/>
</dbReference>
<name>A0A8S0XF18_CYCAE</name>
<reference evidence="1 2" key="1">
    <citation type="submission" date="2020-01" db="EMBL/GenBank/DDBJ databases">
        <authorList>
            <person name="Gupta K D."/>
        </authorList>
    </citation>
    <scope>NUCLEOTIDE SEQUENCE [LARGE SCALE GENOMIC DNA]</scope>
</reference>
<dbReference type="Pfam" id="PF07350">
    <property type="entry name" value="Gig2-like"/>
    <property type="match status" value="1"/>
</dbReference>
<evidence type="ECO:0000313" key="2">
    <source>
        <dbReference type="Proteomes" id="UP000467700"/>
    </source>
</evidence>
<sequence>MASVALRTFRSRARFPRTRAMMTAAATATRKAKEEGSIAGIFTSLTGEEHNALPERFKDLKKELWKDDLVESWREVLAELETATEEVASIGSEMVPRIAYSDLQARLSADQVEAIKKTGTVIITGGVPKEEALGWKQAIRDYAVTNASRVKGFPPDNIQVFEIYNSKAQVQARTHPTLINTQRFLLSLWHTSDPQTEISLQTPISYFDRLRIRQPGDAKFTLGPHVDGGSVERWEDKGMQKVFGSILKGGSSWKKHDPFDATPRIGAKQDLYHASNACSIFRSWQGWTSLSSTGPNEGTLRVLPMLNLSSAYILLRPFFRPLNSLSDSLKFEDWTVDLDSSAFPGSSIGKTQELNEKTHPHLKLGKTMVSIPRVEPGDQVYWHCDTVHAVENQHRGLGDSSVLYIPAVALTVHNASYLRDQRINFLAGLPAPDFPGGEGESKFVGRGTIDDISTQEGRRMFGLELFADEAAKGLSPTFVEKVNHALM</sequence>
<dbReference type="PANTHER" id="PTHR30613">
    <property type="entry name" value="UNCHARACTERIZED PROTEIN YBIU-RELATED"/>
    <property type="match status" value="1"/>
</dbReference>
<dbReference type="Proteomes" id="UP000467700">
    <property type="component" value="Unassembled WGS sequence"/>
</dbReference>
<evidence type="ECO:0008006" key="3">
    <source>
        <dbReference type="Google" id="ProtNLM"/>
    </source>
</evidence>
<keyword evidence="2" id="KW-1185">Reference proteome</keyword>
<dbReference type="InterPro" id="IPR027443">
    <property type="entry name" value="IPNS-like_sf"/>
</dbReference>
<dbReference type="Gene3D" id="2.60.120.330">
    <property type="entry name" value="B-lactam Antibiotic, Isopenicillin N Synthase, Chain"/>
    <property type="match status" value="1"/>
</dbReference>
<gene>
    <name evidence="1" type="ORF">AAE3_LOCUS2568</name>
</gene>
<protein>
    <recommendedName>
        <fullName evidence="3">DUF1479-domain-containing protein</fullName>
    </recommendedName>
</protein>
<proteinExistence type="predicted"/>
<evidence type="ECO:0000313" key="1">
    <source>
        <dbReference type="EMBL" id="CAA7260379.1"/>
    </source>
</evidence>
<dbReference type="AlphaFoldDB" id="A0A8S0XF18"/>
<accession>A0A8S0XF18</accession>
<comment type="caution">
    <text evidence="1">The sequence shown here is derived from an EMBL/GenBank/DDBJ whole genome shotgun (WGS) entry which is preliminary data.</text>
</comment>
<organism evidence="1 2">
    <name type="scientific">Cyclocybe aegerita</name>
    <name type="common">Black poplar mushroom</name>
    <name type="synonym">Agrocybe aegerita</name>
    <dbReference type="NCBI Taxonomy" id="1973307"/>
    <lineage>
        <taxon>Eukaryota</taxon>
        <taxon>Fungi</taxon>
        <taxon>Dikarya</taxon>
        <taxon>Basidiomycota</taxon>
        <taxon>Agaricomycotina</taxon>
        <taxon>Agaricomycetes</taxon>
        <taxon>Agaricomycetidae</taxon>
        <taxon>Agaricales</taxon>
        <taxon>Agaricineae</taxon>
        <taxon>Bolbitiaceae</taxon>
        <taxon>Cyclocybe</taxon>
    </lineage>
</organism>
<dbReference type="EMBL" id="CACVBS010000029">
    <property type="protein sequence ID" value="CAA7260379.1"/>
    <property type="molecule type" value="Genomic_DNA"/>
</dbReference>
<dbReference type="PANTHER" id="PTHR30613:SF1">
    <property type="entry name" value="DUF1479 DOMAIN PROTEIN (AFU_ORTHOLOGUE AFUA_5G09280)"/>
    <property type="match status" value="1"/>
</dbReference>
<dbReference type="OrthoDB" id="8249012at2759"/>
<dbReference type="InterPro" id="IPR010856">
    <property type="entry name" value="Gig2-like"/>
</dbReference>